<dbReference type="OrthoDB" id="124041at2759"/>
<evidence type="ECO:0000313" key="2">
    <source>
        <dbReference type="EMBL" id="KAH0575607.1"/>
    </source>
</evidence>
<sequence>MTGVSYQVKQQQSEVLQQNLSVSDDFIKKIISSTMVQAGSNKSSIKNKKLLDFKINTSLFEISKQDADKLAELFQRIKQTPSQFMELTGAKIQILRSKIPGLVGISGRIYQETPTHLAIFCDNRCMFILKKQIDWVHDNIYFVGTARSQRYKKMKKFSL</sequence>
<proteinExistence type="predicted"/>
<dbReference type="SUPFAM" id="SSF101744">
    <property type="entry name" value="Rof/RNase P subunit-like"/>
    <property type="match status" value="1"/>
</dbReference>
<gene>
    <name evidence="1" type="ORF">SS50377_16143</name>
    <name evidence="2" type="ORF">SS50377_23247</name>
</gene>
<reference evidence="1 2" key="1">
    <citation type="journal article" date="2014" name="PLoS Genet.">
        <title>The Genome of Spironucleus salmonicida Highlights a Fish Pathogen Adapted to Fluctuating Environments.</title>
        <authorList>
            <person name="Xu F."/>
            <person name="Jerlstrom-Hultqvist J."/>
            <person name="Einarsson E."/>
            <person name="Astvaldsson A."/>
            <person name="Svard S.G."/>
            <person name="Andersson J.O."/>
        </authorList>
    </citation>
    <scope>NUCLEOTIDE SEQUENCE</scope>
    <source>
        <strain evidence="2">ATCC 50377</strain>
    </source>
</reference>
<dbReference type="InterPro" id="IPR036980">
    <property type="entry name" value="RNase_P/MRP_Rpp29_sf"/>
</dbReference>
<dbReference type="GO" id="GO:0030677">
    <property type="term" value="C:ribonuclease P complex"/>
    <property type="evidence" value="ECO:0007669"/>
    <property type="project" value="InterPro"/>
</dbReference>
<dbReference type="Gene3D" id="2.30.30.210">
    <property type="entry name" value="Ribonuclease P/MRP, subunit p29"/>
    <property type="match status" value="1"/>
</dbReference>
<dbReference type="Proteomes" id="UP000018208">
    <property type="component" value="Unassembled WGS sequence"/>
</dbReference>
<dbReference type="Pfam" id="PF01868">
    <property type="entry name" value="RNase_P-MRP_p29"/>
    <property type="match status" value="1"/>
</dbReference>
<dbReference type="GO" id="GO:0003723">
    <property type="term" value="F:RNA binding"/>
    <property type="evidence" value="ECO:0007669"/>
    <property type="project" value="InterPro"/>
</dbReference>
<protein>
    <submittedName>
        <fullName evidence="1">Ribonuclease P protein component 1</fullName>
    </submittedName>
</protein>
<dbReference type="InterPro" id="IPR023534">
    <property type="entry name" value="Rof/RNase_P-like"/>
</dbReference>
<evidence type="ECO:0000313" key="3">
    <source>
        <dbReference type="Proteomes" id="UP000018208"/>
    </source>
</evidence>
<dbReference type="InterPro" id="IPR002730">
    <property type="entry name" value="Rpp29/RNP1"/>
</dbReference>
<organism evidence="1">
    <name type="scientific">Spironucleus salmonicida</name>
    <dbReference type="NCBI Taxonomy" id="348837"/>
    <lineage>
        <taxon>Eukaryota</taxon>
        <taxon>Metamonada</taxon>
        <taxon>Diplomonadida</taxon>
        <taxon>Hexamitidae</taxon>
        <taxon>Hexamitinae</taxon>
        <taxon>Spironucleus</taxon>
    </lineage>
</organism>
<keyword evidence="3" id="KW-1185">Reference proteome</keyword>
<evidence type="ECO:0000313" key="1">
    <source>
        <dbReference type="EMBL" id="EST44075.1"/>
    </source>
</evidence>
<dbReference type="EMBL" id="AUWU02000003">
    <property type="protein sequence ID" value="KAH0575607.1"/>
    <property type="molecule type" value="Genomic_DNA"/>
</dbReference>
<accession>V6LHM4</accession>
<name>V6LHM4_9EUKA</name>
<dbReference type="GO" id="GO:0001682">
    <property type="term" value="P:tRNA 5'-leader removal"/>
    <property type="evidence" value="ECO:0007669"/>
    <property type="project" value="InterPro"/>
</dbReference>
<dbReference type="AlphaFoldDB" id="V6LHM4"/>
<dbReference type="EMBL" id="KI546129">
    <property type="protein sequence ID" value="EST44075.1"/>
    <property type="molecule type" value="Genomic_DNA"/>
</dbReference>
<reference evidence="2" key="2">
    <citation type="submission" date="2020-12" db="EMBL/GenBank/DDBJ databases">
        <title>New Spironucleus salmonicida genome in near-complete chromosomes.</title>
        <authorList>
            <person name="Xu F."/>
            <person name="Kurt Z."/>
            <person name="Jimenez-Gonzalez A."/>
            <person name="Astvaldsson A."/>
            <person name="Andersson J.O."/>
            <person name="Svard S.G."/>
        </authorList>
    </citation>
    <scope>NUCLEOTIDE SEQUENCE</scope>
    <source>
        <strain evidence="2">ATCC 50377</strain>
    </source>
</reference>
<dbReference type="VEuPathDB" id="GiardiaDB:SS50377_23247"/>